<dbReference type="PROSITE" id="PS50134">
    <property type="entry name" value="ZF_TAZ"/>
    <property type="match status" value="1"/>
</dbReference>
<dbReference type="Pfam" id="PF02135">
    <property type="entry name" value="zf-TAZ"/>
    <property type="match status" value="1"/>
</dbReference>
<feature type="zinc finger region" description="TAZ-type" evidence="4">
    <location>
        <begin position="10"/>
        <end position="92"/>
    </location>
</feature>
<evidence type="ECO:0000256" key="2">
    <source>
        <dbReference type="ARBA" id="ARBA00022771"/>
    </source>
</evidence>
<sequence>MNVTEMKNAKADKYAGIRKVISMMIHCVDCDDEECALMPYCLDFQDLLCHQEECFEKKCNLRFGVAACDASRKYLRHCLSCSKPECPICAPLRIIWPEGDEDIESLKEHLDAFREFVL</sequence>
<keyword evidence="7" id="KW-1185">Reference proteome</keyword>
<dbReference type="SMART" id="SM00551">
    <property type="entry name" value="ZnF_TAZ"/>
    <property type="match status" value="1"/>
</dbReference>
<evidence type="ECO:0000313" key="6">
    <source>
        <dbReference type="EMBL" id="CAG5111799.1"/>
    </source>
</evidence>
<dbReference type="Gene3D" id="1.20.1020.10">
    <property type="entry name" value="TAZ domain"/>
    <property type="match status" value="1"/>
</dbReference>
<proteinExistence type="predicted"/>
<evidence type="ECO:0000256" key="3">
    <source>
        <dbReference type="ARBA" id="ARBA00022833"/>
    </source>
</evidence>
<feature type="domain" description="TAZ-type" evidence="5">
    <location>
        <begin position="10"/>
        <end position="92"/>
    </location>
</feature>
<keyword evidence="3 4" id="KW-0862">Zinc</keyword>
<dbReference type="InterPro" id="IPR035898">
    <property type="entry name" value="TAZ_dom_sf"/>
</dbReference>
<evidence type="ECO:0000259" key="5">
    <source>
        <dbReference type="PROSITE" id="PS50134"/>
    </source>
</evidence>
<dbReference type="Proteomes" id="UP001158576">
    <property type="component" value="Chromosome 2"/>
</dbReference>
<evidence type="ECO:0000256" key="1">
    <source>
        <dbReference type="ARBA" id="ARBA00022723"/>
    </source>
</evidence>
<dbReference type="SUPFAM" id="SSF57933">
    <property type="entry name" value="TAZ domain"/>
    <property type="match status" value="1"/>
</dbReference>
<dbReference type="EMBL" id="OU015567">
    <property type="protein sequence ID" value="CAG5111799.1"/>
    <property type="molecule type" value="Genomic_DNA"/>
</dbReference>
<reference evidence="6 7" key="1">
    <citation type="submission" date="2021-04" db="EMBL/GenBank/DDBJ databases">
        <authorList>
            <person name="Bliznina A."/>
        </authorList>
    </citation>
    <scope>NUCLEOTIDE SEQUENCE [LARGE SCALE GENOMIC DNA]</scope>
</reference>
<gene>
    <name evidence="6" type="ORF">OKIOD_LOCUS14837</name>
</gene>
<name>A0ABN7T8Y4_OIKDI</name>
<dbReference type="InterPro" id="IPR000197">
    <property type="entry name" value="Znf_TAZ"/>
</dbReference>
<accession>A0ABN7T8Y4</accession>
<evidence type="ECO:0000313" key="7">
    <source>
        <dbReference type="Proteomes" id="UP001158576"/>
    </source>
</evidence>
<evidence type="ECO:0000256" key="4">
    <source>
        <dbReference type="PROSITE-ProRule" id="PRU00203"/>
    </source>
</evidence>
<organism evidence="6 7">
    <name type="scientific">Oikopleura dioica</name>
    <name type="common">Tunicate</name>
    <dbReference type="NCBI Taxonomy" id="34765"/>
    <lineage>
        <taxon>Eukaryota</taxon>
        <taxon>Metazoa</taxon>
        <taxon>Chordata</taxon>
        <taxon>Tunicata</taxon>
        <taxon>Appendicularia</taxon>
        <taxon>Copelata</taxon>
        <taxon>Oikopleuridae</taxon>
        <taxon>Oikopleura</taxon>
    </lineage>
</organism>
<keyword evidence="1 4" id="KW-0479">Metal-binding</keyword>
<keyword evidence="2 4" id="KW-0863">Zinc-finger</keyword>
<protein>
    <submittedName>
        <fullName evidence="6">Oidioi.mRNA.OKI2018_I69.chr2.g6072.t1.cds</fullName>
    </submittedName>
</protein>